<keyword evidence="2" id="KW-1185">Reference proteome</keyword>
<organism evidence="1 2">
    <name type="scientific">Aequorivita vitellina</name>
    <dbReference type="NCBI Taxonomy" id="2874475"/>
    <lineage>
        <taxon>Bacteria</taxon>
        <taxon>Pseudomonadati</taxon>
        <taxon>Bacteroidota</taxon>
        <taxon>Flavobacteriia</taxon>
        <taxon>Flavobacteriales</taxon>
        <taxon>Flavobacteriaceae</taxon>
        <taxon>Aequorivita</taxon>
    </lineage>
</organism>
<reference evidence="1" key="1">
    <citation type="submission" date="2021-09" db="EMBL/GenBank/DDBJ databases">
        <title>Genome of Aequorivita sp. strain F47161.</title>
        <authorList>
            <person name="Wang Y."/>
        </authorList>
    </citation>
    <scope>NUCLEOTIDE SEQUENCE</scope>
    <source>
        <strain evidence="1">F47161</strain>
    </source>
</reference>
<comment type="caution">
    <text evidence="1">The sequence shown here is derived from an EMBL/GenBank/DDBJ whole genome shotgun (WGS) entry which is preliminary data.</text>
</comment>
<dbReference type="EMBL" id="JAIRBA010000018">
    <property type="protein sequence ID" value="MCG2419373.1"/>
    <property type="molecule type" value="Genomic_DNA"/>
</dbReference>
<accession>A0A9X1U3A7</accession>
<evidence type="ECO:0000313" key="2">
    <source>
        <dbReference type="Proteomes" id="UP001139461"/>
    </source>
</evidence>
<dbReference type="AlphaFoldDB" id="A0A9X1U3A7"/>
<evidence type="ECO:0008006" key="3">
    <source>
        <dbReference type="Google" id="ProtNLM"/>
    </source>
</evidence>
<protein>
    <recommendedName>
        <fullName evidence="3">PD-(D/E)XK nuclease superfamily protein</fullName>
    </recommendedName>
</protein>
<proteinExistence type="predicted"/>
<dbReference type="RefSeq" id="WP_237603162.1">
    <property type="nucleotide sequence ID" value="NZ_JAIRBA010000018.1"/>
</dbReference>
<name>A0A9X1U3A7_9FLAO</name>
<sequence>MNKIKKSKIKTSFRLYSKNKSDLQSSVFDLISGDRETKQTKGLAYVFSLYPDFLLKFLEIKSVQSQIEKTIEREYDSKEIYKIEVSAEKMTKSKKRADIVLKIHFKKKHSLAIIIEAKSIKSGNINNIGEQISFYMKNGEIEDLKNIPIIGLILTKYKHNISQVINLEWSFIINFILSFCKKKPEHKILKDYFNFITNIDNDMIFFEKEVLSIPAGRSFSKVEKHDIYDCPNNKNYSYKKPLYVTFRKTKSVMEFLYKIEEIIVLNPTDENEIIALNNSTLSTGIKNRILNYINEPSYNKQEGIEKRFYVLSKEKIELSQKPKPAGHIQKHTYFSLTDILTKKVLIPESQK</sequence>
<dbReference type="Proteomes" id="UP001139461">
    <property type="component" value="Unassembled WGS sequence"/>
</dbReference>
<evidence type="ECO:0000313" key="1">
    <source>
        <dbReference type="EMBL" id="MCG2419373.1"/>
    </source>
</evidence>
<gene>
    <name evidence="1" type="ORF">K8089_10090</name>
</gene>